<sequence length="188" mass="20632">MIAIRVAEPGDADAIAAIYAPYVEGGHVSFESEAPDAAAMRARIERHRGFYPWLVAEIVEEGAEPRIAGYAYAGPFRDRPAYRYICEASIYIAHDDTRRGVGSLLYSALIATLRAQDFTRAIAVIAMPNDASIRIHEAAGFERSGAIREAGFKHGQWIDIGFWVAKLNESTIPPPEPKPFSEVGLVRS</sequence>
<dbReference type="PANTHER" id="PTHR43072:SF8">
    <property type="entry name" value="ACYLTRANSFERASE FABY-RELATED"/>
    <property type="match status" value="1"/>
</dbReference>
<dbReference type="PROSITE" id="PS51186">
    <property type="entry name" value="GNAT"/>
    <property type="match status" value="1"/>
</dbReference>
<dbReference type="Pfam" id="PF13420">
    <property type="entry name" value="Acetyltransf_4"/>
    <property type="match status" value="1"/>
</dbReference>
<evidence type="ECO:0000259" key="1">
    <source>
        <dbReference type="PROSITE" id="PS51186"/>
    </source>
</evidence>
<dbReference type="GO" id="GO:0016747">
    <property type="term" value="F:acyltransferase activity, transferring groups other than amino-acyl groups"/>
    <property type="evidence" value="ECO:0007669"/>
    <property type="project" value="InterPro"/>
</dbReference>
<evidence type="ECO:0000313" key="2">
    <source>
        <dbReference type="EMBL" id="MBR0552907.1"/>
    </source>
</evidence>
<accession>A0A8T4IE34</accession>
<organism evidence="2 3">
    <name type="scientific">Stakelama marina</name>
    <dbReference type="NCBI Taxonomy" id="2826939"/>
    <lineage>
        <taxon>Bacteria</taxon>
        <taxon>Pseudomonadati</taxon>
        <taxon>Pseudomonadota</taxon>
        <taxon>Alphaproteobacteria</taxon>
        <taxon>Sphingomonadales</taxon>
        <taxon>Sphingomonadaceae</taxon>
        <taxon>Stakelama</taxon>
    </lineage>
</organism>
<dbReference type="InterPro" id="IPR000182">
    <property type="entry name" value="GNAT_dom"/>
</dbReference>
<dbReference type="Proteomes" id="UP000676996">
    <property type="component" value="Unassembled WGS sequence"/>
</dbReference>
<dbReference type="PANTHER" id="PTHR43072">
    <property type="entry name" value="N-ACETYLTRANSFERASE"/>
    <property type="match status" value="1"/>
</dbReference>
<dbReference type="Gene3D" id="3.40.630.30">
    <property type="match status" value="1"/>
</dbReference>
<keyword evidence="3" id="KW-1185">Reference proteome</keyword>
<gene>
    <name evidence="2" type="ORF">J7S20_10355</name>
</gene>
<name>A0A8T4IE34_9SPHN</name>
<feature type="domain" description="N-acetyltransferase" evidence="1">
    <location>
        <begin position="2"/>
        <end position="169"/>
    </location>
</feature>
<protein>
    <submittedName>
        <fullName evidence="2">N-acetyltransferase</fullName>
    </submittedName>
</protein>
<dbReference type="AlphaFoldDB" id="A0A8T4IE34"/>
<proteinExistence type="predicted"/>
<comment type="caution">
    <text evidence="2">The sequence shown here is derived from an EMBL/GenBank/DDBJ whole genome shotgun (WGS) entry which is preliminary data.</text>
</comment>
<dbReference type="CDD" id="cd04301">
    <property type="entry name" value="NAT_SF"/>
    <property type="match status" value="1"/>
</dbReference>
<dbReference type="SUPFAM" id="SSF55729">
    <property type="entry name" value="Acyl-CoA N-acyltransferases (Nat)"/>
    <property type="match status" value="1"/>
</dbReference>
<dbReference type="RefSeq" id="WP_284054169.1">
    <property type="nucleotide sequence ID" value="NZ_JAGRQC010000003.1"/>
</dbReference>
<evidence type="ECO:0000313" key="3">
    <source>
        <dbReference type="Proteomes" id="UP000676996"/>
    </source>
</evidence>
<reference evidence="2" key="1">
    <citation type="submission" date="2021-04" db="EMBL/GenBank/DDBJ databases">
        <title>Ouciella asimina sp. nov., isolated from the surface seawater in the hydrothermal field of Okinawa Trough.</title>
        <authorList>
            <person name="Shuang W."/>
        </authorList>
    </citation>
    <scope>NUCLEOTIDE SEQUENCE</scope>
    <source>
        <strain evidence="2">LXI357</strain>
    </source>
</reference>
<dbReference type="InterPro" id="IPR016181">
    <property type="entry name" value="Acyl_CoA_acyltransferase"/>
</dbReference>
<dbReference type="EMBL" id="JAGRQC010000003">
    <property type="protein sequence ID" value="MBR0552907.1"/>
    <property type="molecule type" value="Genomic_DNA"/>
</dbReference>